<evidence type="ECO:0000313" key="2">
    <source>
        <dbReference type="EMBL" id="KPI86609.1"/>
    </source>
</evidence>
<dbReference type="AlphaFoldDB" id="A0A0N0P5L5"/>
<dbReference type="VEuPathDB" id="TriTrypDB:Lsey_0123_0190"/>
<organism evidence="2 3">
    <name type="scientific">Leptomonas seymouri</name>
    <dbReference type="NCBI Taxonomy" id="5684"/>
    <lineage>
        <taxon>Eukaryota</taxon>
        <taxon>Discoba</taxon>
        <taxon>Euglenozoa</taxon>
        <taxon>Kinetoplastea</taxon>
        <taxon>Metakinetoplastina</taxon>
        <taxon>Trypanosomatida</taxon>
        <taxon>Trypanosomatidae</taxon>
        <taxon>Leishmaniinae</taxon>
        <taxon>Leptomonas</taxon>
    </lineage>
</organism>
<comment type="caution">
    <text evidence="2">The sequence shown here is derived from an EMBL/GenBank/DDBJ whole genome shotgun (WGS) entry which is preliminary data.</text>
</comment>
<reference evidence="2 3" key="1">
    <citation type="journal article" date="2015" name="PLoS Pathog.">
        <title>Leptomonas seymouri: Adaptations to the Dixenous Life Cycle Analyzed by Genome Sequencing, Transcriptome Profiling and Co-infection with Leishmania donovani.</title>
        <authorList>
            <person name="Kraeva N."/>
            <person name="Butenko A."/>
            <person name="Hlavacova J."/>
            <person name="Kostygov A."/>
            <person name="Myskova J."/>
            <person name="Grybchuk D."/>
            <person name="Lestinova T."/>
            <person name="Votypka J."/>
            <person name="Volf P."/>
            <person name="Opperdoes F."/>
            <person name="Flegontov P."/>
            <person name="Lukes J."/>
            <person name="Yurchenko V."/>
        </authorList>
    </citation>
    <scope>NUCLEOTIDE SEQUENCE [LARGE SCALE GENOMIC DNA]</scope>
    <source>
        <strain evidence="2 3">ATCC 30220</strain>
    </source>
</reference>
<dbReference type="Proteomes" id="UP000038009">
    <property type="component" value="Unassembled WGS sequence"/>
</dbReference>
<keyword evidence="3" id="KW-1185">Reference proteome</keyword>
<dbReference type="Gene3D" id="2.40.128.270">
    <property type="match status" value="1"/>
</dbReference>
<dbReference type="OMA" id="MMLGSDD"/>
<protein>
    <recommendedName>
        <fullName evidence="1">DUF306 domain-containing protein</fullName>
    </recommendedName>
</protein>
<sequence>MLVRISPLFGKYKVEEFDNAPFTENATIGFSAGERAAVRVHAKVANVLNGQLKDNNGTLKGMVASTMMYGSDAQMALEGALAQGFNNGMKYKVENSKVTLTNGPHTVVLAPW</sequence>
<evidence type="ECO:0000259" key="1">
    <source>
        <dbReference type="Pfam" id="PF03724"/>
    </source>
</evidence>
<dbReference type="OrthoDB" id="258733at2759"/>
<dbReference type="InterPro" id="IPR038670">
    <property type="entry name" value="HslJ-like_sf"/>
</dbReference>
<proteinExistence type="predicted"/>
<dbReference type="InterPro" id="IPR005184">
    <property type="entry name" value="DUF306_Meta_HslJ"/>
</dbReference>
<name>A0A0N0P5L5_LEPSE</name>
<dbReference type="EMBL" id="LJSK01000123">
    <property type="protein sequence ID" value="KPI86609.1"/>
    <property type="molecule type" value="Genomic_DNA"/>
</dbReference>
<accession>A0A0N0P5L5</accession>
<feature type="domain" description="DUF306" evidence="1">
    <location>
        <begin position="10"/>
        <end position="108"/>
    </location>
</feature>
<evidence type="ECO:0000313" key="3">
    <source>
        <dbReference type="Proteomes" id="UP000038009"/>
    </source>
</evidence>
<gene>
    <name evidence="2" type="ORF">ABL78_4338</name>
</gene>
<dbReference type="Pfam" id="PF03724">
    <property type="entry name" value="META"/>
    <property type="match status" value="1"/>
</dbReference>